<sequence>MELPPEPAPPAPAQQPESSGASSVPAAAAANIARGLRRLWVRMDHSWMYQCKWDGLRECGASVAMPL</sequence>
<dbReference type="AlphaFoldDB" id="A0A7G1P6U8"/>
<feature type="compositionally biased region" description="Low complexity" evidence="1">
    <location>
        <begin position="14"/>
        <end position="27"/>
    </location>
</feature>
<dbReference type="KEGG" id="sgm:GCM10017557_63520"/>
<protein>
    <submittedName>
        <fullName evidence="2">Uncharacterized protein</fullName>
    </submittedName>
</protein>
<dbReference type="Proteomes" id="UP000516444">
    <property type="component" value="Chromosome"/>
</dbReference>
<feature type="compositionally biased region" description="Pro residues" evidence="1">
    <location>
        <begin position="1"/>
        <end position="13"/>
    </location>
</feature>
<evidence type="ECO:0000256" key="1">
    <source>
        <dbReference type="SAM" id="MobiDB-lite"/>
    </source>
</evidence>
<keyword evidence="3" id="KW-1185">Reference proteome</keyword>
<name>A0A7G1P6U8_9ACTN</name>
<gene>
    <name evidence="2" type="ORF">GCM10017557_63520</name>
</gene>
<dbReference type="EMBL" id="AP023440">
    <property type="protein sequence ID" value="BCL31493.1"/>
    <property type="molecule type" value="Genomic_DNA"/>
</dbReference>
<organism evidence="2 3">
    <name type="scientific">Streptomyces aurantiacus</name>
    <dbReference type="NCBI Taxonomy" id="47760"/>
    <lineage>
        <taxon>Bacteria</taxon>
        <taxon>Bacillati</taxon>
        <taxon>Actinomycetota</taxon>
        <taxon>Actinomycetes</taxon>
        <taxon>Kitasatosporales</taxon>
        <taxon>Streptomycetaceae</taxon>
        <taxon>Streptomyces</taxon>
        <taxon>Streptomyces aurantiacus group</taxon>
    </lineage>
</organism>
<accession>A0A7G1P6U8</accession>
<evidence type="ECO:0000313" key="2">
    <source>
        <dbReference type="EMBL" id="BCL31493.1"/>
    </source>
</evidence>
<feature type="region of interest" description="Disordered" evidence="1">
    <location>
        <begin position="1"/>
        <end position="27"/>
    </location>
</feature>
<reference evidence="2 3" key="1">
    <citation type="journal article" date="2014" name="Int. J. Syst. Evol. Microbiol.">
        <title>Complete genome sequence of Corynebacterium casei LMG S-19264T (=DSM 44701T), isolated from a smear-ripened cheese.</title>
        <authorList>
            <consortium name="US DOE Joint Genome Institute (JGI-PGF)"/>
            <person name="Walter F."/>
            <person name="Albersmeier A."/>
            <person name="Kalinowski J."/>
            <person name="Ruckert C."/>
        </authorList>
    </citation>
    <scope>NUCLEOTIDE SEQUENCE [LARGE SCALE GENOMIC DNA]</scope>
    <source>
        <strain evidence="2 3">JCM 4677</strain>
    </source>
</reference>
<evidence type="ECO:0000313" key="3">
    <source>
        <dbReference type="Proteomes" id="UP000516444"/>
    </source>
</evidence>
<proteinExistence type="predicted"/>